<organism evidence="1 2">
    <name type="scientific">Pseudomonas fluorescens</name>
    <dbReference type="NCBI Taxonomy" id="294"/>
    <lineage>
        <taxon>Bacteria</taxon>
        <taxon>Pseudomonadati</taxon>
        <taxon>Pseudomonadota</taxon>
        <taxon>Gammaproteobacteria</taxon>
        <taxon>Pseudomonadales</taxon>
        <taxon>Pseudomonadaceae</taxon>
        <taxon>Pseudomonas</taxon>
    </lineage>
</organism>
<dbReference type="RefSeq" id="WP_150704953.1">
    <property type="nucleotide sequence ID" value="NZ_CABVIB010000039.1"/>
</dbReference>
<gene>
    <name evidence="1" type="ORF">PS712_05253</name>
</gene>
<protein>
    <submittedName>
        <fullName evidence="1">Uncharacterized protein</fullName>
    </submittedName>
</protein>
<evidence type="ECO:0000313" key="1">
    <source>
        <dbReference type="EMBL" id="VVO34080.1"/>
    </source>
</evidence>
<evidence type="ECO:0000313" key="2">
    <source>
        <dbReference type="Proteomes" id="UP000326018"/>
    </source>
</evidence>
<proteinExistence type="predicted"/>
<dbReference type="AlphaFoldDB" id="A0A5E7F4C4"/>
<accession>A0A5E7F4C4</accession>
<dbReference type="EMBL" id="CABVIB010000039">
    <property type="protein sequence ID" value="VVO34080.1"/>
    <property type="molecule type" value="Genomic_DNA"/>
</dbReference>
<dbReference type="OrthoDB" id="7023446at2"/>
<reference evidence="1 2" key="1">
    <citation type="submission" date="2019-09" db="EMBL/GenBank/DDBJ databases">
        <authorList>
            <person name="Chandra G."/>
            <person name="Truman W A."/>
        </authorList>
    </citation>
    <scope>NUCLEOTIDE SEQUENCE [LARGE SCALE GENOMIC DNA]</scope>
    <source>
        <strain evidence="1">PS712</strain>
    </source>
</reference>
<sequence>MSTLNEIAANHARMAKAKELEATGLGERQLQIVGSFEIPSLEHQQPVIPLHLVAGAQDNNLGQAAGYLI</sequence>
<dbReference type="Proteomes" id="UP000326018">
    <property type="component" value="Unassembled WGS sequence"/>
</dbReference>
<name>A0A5E7F4C4_PSEFL</name>